<dbReference type="EMBL" id="CP020370">
    <property type="protein sequence ID" value="AUB81074.1"/>
    <property type="molecule type" value="Genomic_DNA"/>
</dbReference>
<reference evidence="1 2" key="1">
    <citation type="submission" date="2017-03" db="EMBL/GenBank/DDBJ databases">
        <title>Complete genome sequence of Candidatus 'Thiodictyon syntrophicum' sp. nov. strain Cad16T, a photolithoautotroph purple sulfur bacterium isolated from an alpine meromictic lake.</title>
        <authorList>
            <person name="Luedin S.M."/>
            <person name="Pothier J.F."/>
            <person name="Danza F."/>
            <person name="Storelli N."/>
            <person name="Wittwer M."/>
            <person name="Tonolla M."/>
        </authorList>
    </citation>
    <scope>NUCLEOTIDE SEQUENCE [LARGE SCALE GENOMIC DNA]</scope>
    <source>
        <strain evidence="1 2">Cad16T</strain>
    </source>
</reference>
<dbReference type="Proteomes" id="UP000232638">
    <property type="component" value="Chromosome"/>
</dbReference>
<dbReference type="AlphaFoldDB" id="A0A2K8U679"/>
<keyword evidence="2" id="KW-1185">Reference proteome</keyword>
<evidence type="ECO:0000313" key="1">
    <source>
        <dbReference type="EMBL" id="AUB81074.1"/>
    </source>
</evidence>
<dbReference type="KEGG" id="tsy:THSYN_08990"/>
<evidence type="ECO:0000313" key="2">
    <source>
        <dbReference type="Proteomes" id="UP000232638"/>
    </source>
</evidence>
<organism evidence="1 2">
    <name type="scientific">Candidatus Thiodictyon syntrophicum</name>
    <dbReference type="NCBI Taxonomy" id="1166950"/>
    <lineage>
        <taxon>Bacteria</taxon>
        <taxon>Pseudomonadati</taxon>
        <taxon>Pseudomonadota</taxon>
        <taxon>Gammaproteobacteria</taxon>
        <taxon>Chromatiales</taxon>
        <taxon>Chromatiaceae</taxon>
        <taxon>Thiodictyon</taxon>
    </lineage>
</organism>
<dbReference type="RefSeq" id="WP_100918850.1">
    <property type="nucleotide sequence ID" value="NZ_CP020370.1"/>
</dbReference>
<sequence length="79" mass="8899">MFLKHSMSGKMVEVLSLRDLFNPLRGTVIGRYHYGDEAQDPESFDKGDLAFCSDEPIPKCWTDPHYRDDGVTGHDQAPG</sequence>
<gene>
    <name evidence="1" type="ORF">THSYN_08990</name>
</gene>
<name>A0A2K8U679_9GAMM</name>
<proteinExistence type="predicted"/>
<accession>A0A2K8U679</accession>
<dbReference type="GO" id="GO:0016740">
    <property type="term" value="F:transferase activity"/>
    <property type="evidence" value="ECO:0007669"/>
    <property type="project" value="UniProtKB-KW"/>
</dbReference>
<keyword evidence="1" id="KW-0808">Transferase</keyword>
<protein>
    <submittedName>
        <fullName evidence="1">Acetyltransferase</fullName>
    </submittedName>
</protein>
<dbReference type="OrthoDB" id="9810649at2"/>